<accession>A0A0E9XLG9</accession>
<dbReference type="EMBL" id="GBXM01005068">
    <property type="protein sequence ID" value="JAI03510.1"/>
    <property type="molecule type" value="Transcribed_RNA"/>
</dbReference>
<sequence length="44" mass="5058">MKLHELALRQELPNSLFLMSVCKVQPPFAVKQVNIIAMLQLMPH</sequence>
<proteinExistence type="predicted"/>
<protein>
    <submittedName>
        <fullName evidence="1">Uncharacterized protein</fullName>
    </submittedName>
</protein>
<evidence type="ECO:0000313" key="1">
    <source>
        <dbReference type="EMBL" id="JAI03510.1"/>
    </source>
</evidence>
<reference evidence="1" key="1">
    <citation type="submission" date="2014-11" db="EMBL/GenBank/DDBJ databases">
        <authorList>
            <person name="Amaro Gonzalez C."/>
        </authorList>
    </citation>
    <scope>NUCLEOTIDE SEQUENCE</scope>
</reference>
<organism evidence="1">
    <name type="scientific">Anguilla anguilla</name>
    <name type="common">European freshwater eel</name>
    <name type="synonym">Muraena anguilla</name>
    <dbReference type="NCBI Taxonomy" id="7936"/>
    <lineage>
        <taxon>Eukaryota</taxon>
        <taxon>Metazoa</taxon>
        <taxon>Chordata</taxon>
        <taxon>Craniata</taxon>
        <taxon>Vertebrata</taxon>
        <taxon>Euteleostomi</taxon>
        <taxon>Actinopterygii</taxon>
        <taxon>Neopterygii</taxon>
        <taxon>Teleostei</taxon>
        <taxon>Anguilliformes</taxon>
        <taxon>Anguillidae</taxon>
        <taxon>Anguilla</taxon>
    </lineage>
</organism>
<dbReference type="AlphaFoldDB" id="A0A0E9XLG9"/>
<reference evidence="1" key="2">
    <citation type="journal article" date="2015" name="Fish Shellfish Immunol.">
        <title>Early steps in the European eel (Anguilla anguilla)-Vibrio vulnificus interaction in the gills: Role of the RtxA13 toxin.</title>
        <authorList>
            <person name="Callol A."/>
            <person name="Pajuelo D."/>
            <person name="Ebbesson L."/>
            <person name="Teles M."/>
            <person name="MacKenzie S."/>
            <person name="Amaro C."/>
        </authorList>
    </citation>
    <scope>NUCLEOTIDE SEQUENCE</scope>
</reference>
<name>A0A0E9XLG9_ANGAN</name>